<dbReference type="Gene3D" id="2.60.200.60">
    <property type="match status" value="2"/>
</dbReference>
<proteinExistence type="predicted"/>
<gene>
    <name evidence="1" type="ORF">LCGC14_0026340</name>
</gene>
<name>A0A0F9YCW6_9ZZZZ</name>
<comment type="caution">
    <text evidence="1">The sequence shown here is derived from an EMBL/GenBank/DDBJ whole genome shotgun (WGS) entry which is preliminary data.</text>
</comment>
<dbReference type="InterPro" id="IPR008727">
    <property type="entry name" value="PAAR_motif"/>
</dbReference>
<dbReference type="Pfam" id="PF05488">
    <property type="entry name" value="PAAR_motif"/>
    <property type="match status" value="1"/>
</dbReference>
<accession>A0A0F9YCW6</accession>
<dbReference type="CDD" id="cd14743">
    <property type="entry name" value="PAAR_CT_1"/>
    <property type="match status" value="1"/>
</dbReference>
<evidence type="ECO:0000313" key="1">
    <source>
        <dbReference type="EMBL" id="KKO10102.1"/>
    </source>
</evidence>
<protein>
    <submittedName>
        <fullName evidence="1">Uncharacterized protein</fullName>
    </submittedName>
</protein>
<reference evidence="1" key="1">
    <citation type="journal article" date="2015" name="Nature">
        <title>Complex archaea that bridge the gap between prokaryotes and eukaryotes.</title>
        <authorList>
            <person name="Spang A."/>
            <person name="Saw J.H."/>
            <person name="Jorgensen S.L."/>
            <person name="Zaremba-Niedzwiedzka K."/>
            <person name="Martijn J."/>
            <person name="Lind A.E."/>
            <person name="van Eijk R."/>
            <person name="Schleper C."/>
            <person name="Guy L."/>
            <person name="Ettema T.J."/>
        </authorList>
    </citation>
    <scope>NUCLEOTIDE SEQUENCE</scope>
</reference>
<sequence>MDQAKVGDLVACSCKGGPHKVVEGANSSTLDGMPVSRVGDKCSCGATITSGLGWFLIEGQPAAIDGSTTSCGGKVIASSSSKTGVPTGSERSSLSNLNSIIKNKYNEKIKLLDPRGIPFSYQKYAIVRQDGTKEYGQTNGEGVTHLVQGHDSPEKIKVLLVMKG</sequence>
<dbReference type="EMBL" id="LAZR01000005">
    <property type="protein sequence ID" value="KKO10102.1"/>
    <property type="molecule type" value="Genomic_DNA"/>
</dbReference>
<dbReference type="AlphaFoldDB" id="A0A0F9YCW6"/>
<organism evidence="1">
    <name type="scientific">marine sediment metagenome</name>
    <dbReference type="NCBI Taxonomy" id="412755"/>
    <lineage>
        <taxon>unclassified sequences</taxon>
        <taxon>metagenomes</taxon>
        <taxon>ecological metagenomes</taxon>
    </lineage>
</organism>